<name>A0A2H4P8H0_9CAUD</name>
<keyword evidence="2" id="KW-1185">Reference proteome</keyword>
<gene>
    <name evidence="1" type="ORF">SEA_C3PO_27</name>
</gene>
<dbReference type="Proteomes" id="UP000241822">
    <property type="component" value="Segment"/>
</dbReference>
<proteinExistence type="predicted"/>
<accession>A0A2H4P8H0</accession>
<evidence type="ECO:0000313" key="2">
    <source>
        <dbReference type="Proteomes" id="UP000241822"/>
    </source>
</evidence>
<sequence length="273" mass="31599">MAKFEDMLTKAQARAKASKKNKEPFVIEIEGETYSIDYPDAQAYLEMSTLDESEILQQMKVVFRNNPRAFNALMRSLAGQPAEVIEVVLDEMFAFWNDDSLAQPGKIQGIRSLIDRFGEEILWDFQYHLGIDLNDFFTGDRYWSDFYSFFNMLPAGSKTKSAIAMDEEMAELRVNRMSEEDLRQILNARAEKNEYDIELTPEDYSIEIEKYNQIIDAVNALRITIISALSGKGKGPEYKPAERPTTKYESKLKQKLWELDKQDSEELISEWGF</sequence>
<organism evidence="1 2">
    <name type="scientific">Corynebacterium phage C3PO</name>
    <dbReference type="NCBI Taxonomy" id="2047868"/>
    <lineage>
        <taxon>Viruses</taxon>
        <taxon>Duplodnaviria</taxon>
        <taxon>Heunggongvirae</taxon>
        <taxon>Uroviricota</taxon>
        <taxon>Caudoviricetes</taxon>
        <taxon>Zierdtviridae</taxon>
        <taxon>Toshachvirinae</taxon>
        <taxon>Ceetrepovirus</taxon>
        <taxon>Ceetrepovirus C3PO</taxon>
        <taxon>Corynebacterium virus C3PO</taxon>
    </lineage>
</organism>
<dbReference type="OrthoDB" id="11390at10239"/>
<evidence type="ECO:0000313" key="1">
    <source>
        <dbReference type="EMBL" id="ATW58532.1"/>
    </source>
</evidence>
<dbReference type="EMBL" id="MG198776">
    <property type="protein sequence ID" value="ATW58532.1"/>
    <property type="molecule type" value="Genomic_DNA"/>
</dbReference>
<reference evidence="1 2" key="1">
    <citation type="submission" date="2017-10" db="EMBL/GenBank/DDBJ databases">
        <authorList>
            <person name="Almansoob K.M."/>
            <person name="Barra A."/>
            <person name="Canlas S.M."/>
            <person name="Chawla N."/>
            <person name="Johnson B.N."/>
            <person name="Kuhl M.D."/>
            <person name="Lin J.Y."/>
            <person name="Patel D.V."/>
            <person name="Reddy A.G."/>
            <person name="Sobol L."/>
            <person name="Solorzano-Papili D."/>
            <person name="Monti D.L."/>
            <person name="Stoner T.H."/>
            <person name="Garlena R.A."/>
            <person name="Russell D.A."/>
            <person name="Pope W.H."/>
            <person name="Jacobs-Sera D."/>
            <person name="Hatfull G.F."/>
        </authorList>
    </citation>
    <scope>NUCLEOTIDE SEQUENCE [LARGE SCALE GENOMIC DNA]</scope>
</reference>
<protein>
    <submittedName>
        <fullName evidence="1">Tail assembly chaperone</fullName>
    </submittedName>
</protein>